<dbReference type="InterPro" id="IPR005653">
    <property type="entry name" value="OstA-like_N"/>
</dbReference>
<protein>
    <submittedName>
        <fullName evidence="4">Uncharacterized protein</fullName>
    </submittedName>
</protein>
<dbReference type="EMBL" id="MUKB01000008">
    <property type="protein sequence ID" value="OPX18549.1"/>
    <property type="molecule type" value="Genomic_DNA"/>
</dbReference>
<dbReference type="Pfam" id="PF19838">
    <property type="entry name" value="LptD_2"/>
    <property type="match status" value="1"/>
</dbReference>
<dbReference type="GO" id="GO:1990351">
    <property type="term" value="C:transporter complex"/>
    <property type="evidence" value="ECO:0007669"/>
    <property type="project" value="TreeGrafter"/>
</dbReference>
<dbReference type="Gene3D" id="2.60.450.10">
    <property type="entry name" value="Lipopolysaccharide (LPS) transport protein A like domain"/>
    <property type="match status" value="1"/>
</dbReference>
<reference evidence="5" key="1">
    <citation type="submission" date="2017-01" db="EMBL/GenBank/DDBJ databases">
        <title>Novel pathways for hydrocarbon cycling and metabolic interdependencies in hydrothermal sediment communities.</title>
        <authorList>
            <person name="Dombrowski N."/>
            <person name="Seitz K."/>
            <person name="Teske A."/>
            <person name="Baker B."/>
        </authorList>
    </citation>
    <scope>NUCLEOTIDE SEQUENCE [LARGE SCALE GENOMIC DNA]</scope>
</reference>
<dbReference type="InterPro" id="IPR045659">
    <property type="entry name" value="LptD_2"/>
</dbReference>
<evidence type="ECO:0000313" key="4">
    <source>
        <dbReference type="EMBL" id="OPX18549.1"/>
    </source>
</evidence>
<dbReference type="AlphaFoldDB" id="A0A1V4QGR1"/>
<dbReference type="Proteomes" id="UP000191663">
    <property type="component" value="Unassembled WGS sequence"/>
</dbReference>
<evidence type="ECO:0000313" key="5">
    <source>
        <dbReference type="Proteomes" id="UP000191663"/>
    </source>
</evidence>
<evidence type="ECO:0000259" key="2">
    <source>
        <dbReference type="Pfam" id="PF13100"/>
    </source>
</evidence>
<evidence type="ECO:0000259" key="3">
    <source>
        <dbReference type="Pfam" id="PF19838"/>
    </source>
</evidence>
<feature type="domain" description="LPS-assembly protein LptD central" evidence="3">
    <location>
        <begin position="155"/>
        <end position="555"/>
    </location>
</feature>
<organism evidence="4 5">
    <name type="scientific">candidate division WOR-3 bacterium 4484_100</name>
    <dbReference type="NCBI Taxonomy" id="1936077"/>
    <lineage>
        <taxon>Bacteria</taxon>
        <taxon>Bacteria division WOR-3</taxon>
    </lineage>
</organism>
<keyword evidence="1" id="KW-0998">Cell outer membrane</keyword>
<feature type="domain" description="Organic solvent tolerance-like N-terminal" evidence="2">
    <location>
        <begin position="25"/>
        <end position="98"/>
    </location>
</feature>
<accession>A0A1V4QGR1</accession>
<proteinExistence type="predicted"/>
<sequence>MIIILYLGMAVDTAPGDTVDIIHYQAKEIVYDLEKSLITLSDSSIITYRDIKLTSDSAYYHIDENVLEAFGNCDLRQMGDSIKGDYLKYNIENRKALMTNARTQIGKGFLEGKKVIWVSKDVINAYDGVYTTCSNTPPHYYFYSPKMKIYLGDMVIARPIFLYIQGVPVVAAPFWFVPISKKRKSGLLPFRAGNSRDFGKFIRGFAYYFVISDYADLTLQVDAMEKKGIMPHLEAIWDYNPFTKGTIHSSYIKETDTRRKRYSIEARNSSPYFLLGSSFNCDIHYISDNQYQQDFTDTTVLWLKKEISSQATITGEFNSIKNTLFFERMENIADSTIIEKLPGYSFSTPSRLLFSTINYSVAGHFTREQYQSSVDTTRVVGADISTAPSFKQNILGLFTISPRVNFDLAGFDQDTAGNRLRMRAAYSFTTSATTIFYRIFGLELLGFHGILHKVIPQISYSYTPDFHSERFPVVSGIPRFTPCNQIAFGIGQEFEAKFGEELKKIHVLKMNWNGAYNLLTDSLTPFKFFGELPANLFPGPISSFNLNIRGEWNPYNYDYTYTITNSISFVLSFFSINLNQSYTKAGTYQIWFNGKLKPTRNWLVSYSARYDWETKRLVNYSFNLQRDLHCWQANFSFNQLGDVWRYDFKVQIKEIPEVQIGKGLLGYIFE</sequence>
<dbReference type="InterPro" id="IPR050218">
    <property type="entry name" value="LptD"/>
</dbReference>
<dbReference type="Pfam" id="PF13100">
    <property type="entry name" value="OstA_2"/>
    <property type="match status" value="1"/>
</dbReference>
<name>A0A1V4QGR1_UNCW3</name>
<keyword evidence="1" id="KW-0472">Membrane</keyword>
<dbReference type="PANTHER" id="PTHR30189">
    <property type="entry name" value="LPS-ASSEMBLY PROTEIN"/>
    <property type="match status" value="1"/>
</dbReference>
<comment type="caution">
    <text evidence="4">The sequence shown here is derived from an EMBL/GenBank/DDBJ whole genome shotgun (WGS) entry which is preliminary data.</text>
</comment>
<evidence type="ECO:0000256" key="1">
    <source>
        <dbReference type="ARBA" id="ARBA00023237"/>
    </source>
</evidence>
<dbReference type="PANTHER" id="PTHR30189:SF1">
    <property type="entry name" value="LPS-ASSEMBLY PROTEIN LPTD"/>
    <property type="match status" value="1"/>
</dbReference>
<gene>
    <name evidence="4" type="ORF">BXT86_00620</name>
</gene>
<dbReference type="GO" id="GO:0009279">
    <property type="term" value="C:cell outer membrane"/>
    <property type="evidence" value="ECO:0007669"/>
    <property type="project" value="TreeGrafter"/>
</dbReference>